<name>A0AAE5C9V2_9BACT</name>
<dbReference type="InterPro" id="IPR003593">
    <property type="entry name" value="AAA+_ATPase"/>
</dbReference>
<dbReference type="SUPFAM" id="SSF46689">
    <property type="entry name" value="Homeodomain-like"/>
    <property type="match status" value="1"/>
</dbReference>
<dbReference type="PRINTS" id="PR01590">
    <property type="entry name" value="HTHFIS"/>
</dbReference>
<dbReference type="PANTHER" id="PTHR32071">
    <property type="entry name" value="TRANSCRIPTIONAL REGULATORY PROTEIN"/>
    <property type="match status" value="1"/>
</dbReference>
<dbReference type="CDD" id="cd00009">
    <property type="entry name" value="AAA"/>
    <property type="match status" value="1"/>
</dbReference>
<dbReference type="Gene3D" id="3.40.50.300">
    <property type="entry name" value="P-loop containing nucleotide triphosphate hydrolases"/>
    <property type="match status" value="1"/>
</dbReference>
<dbReference type="Gene3D" id="3.40.50.2300">
    <property type="match status" value="1"/>
</dbReference>
<dbReference type="GO" id="GO:0005524">
    <property type="term" value="F:ATP binding"/>
    <property type="evidence" value="ECO:0007669"/>
    <property type="project" value="UniProtKB-KW"/>
</dbReference>
<dbReference type="InterPro" id="IPR025662">
    <property type="entry name" value="Sigma_54_int_dom_ATP-bd_1"/>
</dbReference>
<sequence>MKILIVDDERAVRYSLTELLEARGHDVRAVEHAPAALAALEAEPADLVLSDLAMPAMDGLQLLDEVQARLPDAVFVLMTAHGDERTAVGALKRGAYDYVPKPFDNDEIEAIVDRVRERLALIAENQRLREELADRVGPLIGDAPAMREVYRTIRRAAPTDATVLITGESGTGKELVARALHDASRRAGRPFVALNCAALPAELLESELFGHVKGAFTGADRDKEGLFEAADGGTLFLDEVGDLAPAAQAKLLRALEERAVIRVGDTRTRKVDVRLIAATNRRLEELADADAFREDLLYRLRVVTIEMPPLRERRADIIPLAIHFLAELGERHGRAVRDLAEDARGALIAYDWPGNVRELRNAVERAVVLAEGDRITAADLPGHITGRPGPLRPGEAVLAGLSYAEAKARAIETFERGFLEAALERHDGNISATARALGLHRQSLQKMLKRIEDD</sequence>
<keyword evidence="8" id="KW-0238">DNA-binding</keyword>
<keyword evidence="3 11" id="KW-0597">Phosphoprotein</keyword>
<dbReference type="EMBL" id="JAACAK010000096">
    <property type="protein sequence ID" value="NIR75871.1"/>
    <property type="molecule type" value="Genomic_DNA"/>
</dbReference>
<dbReference type="PROSITE" id="PS50110">
    <property type="entry name" value="RESPONSE_REGULATORY"/>
    <property type="match status" value="1"/>
</dbReference>
<feature type="domain" description="Sigma-54 factor interaction" evidence="12">
    <location>
        <begin position="139"/>
        <end position="368"/>
    </location>
</feature>
<evidence type="ECO:0000256" key="4">
    <source>
        <dbReference type="ARBA" id="ARBA00022741"/>
    </source>
</evidence>
<dbReference type="PANTHER" id="PTHR32071:SF117">
    <property type="entry name" value="PTS-DEPENDENT DIHYDROXYACETONE KINASE OPERON REGULATORY PROTEIN-RELATED"/>
    <property type="match status" value="1"/>
</dbReference>
<dbReference type="Pfam" id="PF02954">
    <property type="entry name" value="HTH_8"/>
    <property type="match status" value="1"/>
</dbReference>
<dbReference type="InterPro" id="IPR001789">
    <property type="entry name" value="Sig_transdc_resp-reg_receiver"/>
</dbReference>
<evidence type="ECO:0000256" key="1">
    <source>
        <dbReference type="ARBA" id="ARBA00004496"/>
    </source>
</evidence>
<dbReference type="InterPro" id="IPR011006">
    <property type="entry name" value="CheY-like_superfamily"/>
</dbReference>
<feature type="domain" description="Response regulatory" evidence="13">
    <location>
        <begin position="2"/>
        <end position="116"/>
    </location>
</feature>
<dbReference type="InterPro" id="IPR009057">
    <property type="entry name" value="Homeodomain-like_sf"/>
</dbReference>
<dbReference type="Proteomes" id="UP000702544">
    <property type="component" value="Unassembled WGS sequence"/>
</dbReference>
<dbReference type="InterPro" id="IPR002078">
    <property type="entry name" value="Sigma_54_int"/>
</dbReference>
<dbReference type="PROSITE" id="PS00676">
    <property type="entry name" value="SIGMA54_INTERACT_2"/>
    <property type="match status" value="1"/>
</dbReference>
<dbReference type="Gene3D" id="1.10.8.60">
    <property type="match status" value="1"/>
</dbReference>
<keyword evidence="9" id="KW-0010">Activator</keyword>
<evidence type="ECO:0000259" key="12">
    <source>
        <dbReference type="PROSITE" id="PS50045"/>
    </source>
</evidence>
<dbReference type="GO" id="GO:0005737">
    <property type="term" value="C:cytoplasm"/>
    <property type="evidence" value="ECO:0007669"/>
    <property type="project" value="UniProtKB-SubCell"/>
</dbReference>
<evidence type="ECO:0000256" key="3">
    <source>
        <dbReference type="ARBA" id="ARBA00022553"/>
    </source>
</evidence>
<evidence type="ECO:0000256" key="6">
    <source>
        <dbReference type="ARBA" id="ARBA00023012"/>
    </source>
</evidence>
<keyword evidence="7" id="KW-0805">Transcription regulation</keyword>
<evidence type="ECO:0000256" key="5">
    <source>
        <dbReference type="ARBA" id="ARBA00022840"/>
    </source>
</evidence>
<evidence type="ECO:0000259" key="13">
    <source>
        <dbReference type="PROSITE" id="PS50110"/>
    </source>
</evidence>
<accession>A0AAE5C9V2</accession>
<dbReference type="InterPro" id="IPR058031">
    <property type="entry name" value="AAA_lid_NorR"/>
</dbReference>
<protein>
    <submittedName>
        <fullName evidence="14">Sigma-54-dependent Fis family transcriptional regulator</fullName>
    </submittedName>
</protein>
<comment type="caution">
    <text evidence="14">The sequence shown here is derived from an EMBL/GenBank/DDBJ whole genome shotgun (WGS) entry which is preliminary data.</text>
</comment>
<dbReference type="InterPro" id="IPR002197">
    <property type="entry name" value="HTH_Fis"/>
</dbReference>
<gene>
    <name evidence="14" type="ORF">GWO12_12285</name>
</gene>
<dbReference type="FunFam" id="1.10.8.60:FF:000014">
    <property type="entry name" value="DNA-binding transcriptional regulator NtrC"/>
    <property type="match status" value="1"/>
</dbReference>
<evidence type="ECO:0000256" key="10">
    <source>
        <dbReference type="ARBA" id="ARBA00023163"/>
    </source>
</evidence>
<reference evidence="14 15" key="1">
    <citation type="submission" date="2020-01" db="EMBL/GenBank/DDBJ databases">
        <title>Genomes assembled from Gulf of Kutch pelagic sediment metagenomes.</title>
        <authorList>
            <person name="Chandrashekar M."/>
            <person name="Mahajan M.S."/>
            <person name="Dave K.J."/>
            <person name="Vatsa P."/>
            <person name="Nathani N.M."/>
        </authorList>
    </citation>
    <scope>NUCLEOTIDE SEQUENCE [LARGE SCALE GENOMIC DNA]</scope>
    <source>
        <strain evidence="14">KS3-K002</strain>
    </source>
</reference>
<evidence type="ECO:0000313" key="14">
    <source>
        <dbReference type="EMBL" id="NIR75871.1"/>
    </source>
</evidence>
<dbReference type="PROSITE" id="PS00688">
    <property type="entry name" value="SIGMA54_INTERACT_3"/>
    <property type="match status" value="1"/>
</dbReference>
<dbReference type="PROSITE" id="PS00675">
    <property type="entry name" value="SIGMA54_INTERACT_1"/>
    <property type="match status" value="1"/>
</dbReference>
<dbReference type="Pfam" id="PF25601">
    <property type="entry name" value="AAA_lid_14"/>
    <property type="match status" value="1"/>
</dbReference>
<proteinExistence type="predicted"/>
<comment type="subcellular location">
    <subcellularLocation>
        <location evidence="1">Cytoplasm</location>
    </subcellularLocation>
</comment>
<evidence type="ECO:0000256" key="11">
    <source>
        <dbReference type="PROSITE-ProRule" id="PRU00169"/>
    </source>
</evidence>
<keyword evidence="2" id="KW-0963">Cytoplasm</keyword>
<dbReference type="SUPFAM" id="SSF52540">
    <property type="entry name" value="P-loop containing nucleoside triphosphate hydrolases"/>
    <property type="match status" value="1"/>
</dbReference>
<feature type="modified residue" description="4-aspartylphosphate" evidence="11">
    <location>
        <position position="51"/>
    </location>
</feature>
<dbReference type="FunFam" id="3.40.50.300:FF:000006">
    <property type="entry name" value="DNA-binding transcriptional regulator NtrC"/>
    <property type="match status" value="1"/>
</dbReference>
<dbReference type="Pfam" id="PF00158">
    <property type="entry name" value="Sigma54_activat"/>
    <property type="match status" value="1"/>
</dbReference>
<evidence type="ECO:0000256" key="8">
    <source>
        <dbReference type="ARBA" id="ARBA00023125"/>
    </source>
</evidence>
<dbReference type="PROSITE" id="PS50045">
    <property type="entry name" value="SIGMA54_INTERACT_4"/>
    <property type="match status" value="1"/>
</dbReference>
<dbReference type="InterPro" id="IPR025944">
    <property type="entry name" value="Sigma_54_int_dom_CS"/>
</dbReference>
<evidence type="ECO:0000256" key="9">
    <source>
        <dbReference type="ARBA" id="ARBA00023159"/>
    </source>
</evidence>
<dbReference type="SMART" id="SM00382">
    <property type="entry name" value="AAA"/>
    <property type="match status" value="1"/>
</dbReference>
<dbReference type="AlphaFoldDB" id="A0AAE5C9V2"/>
<dbReference type="SUPFAM" id="SSF52172">
    <property type="entry name" value="CheY-like"/>
    <property type="match status" value="1"/>
</dbReference>
<dbReference type="FunFam" id="3.40.50.2300:FF:000018">
    <property type="entry name" value="DNA-binding transcriptional regulator NtrC"/>
    <property type="match status" value="1"/>
</dbReference>
<keyword evidence="4" id="KW-0547">Nucleotide-binding</keyword>
<evidence type="ECO:0000313" key="15">
    <source>
        <dbReference type="Proteomes" id="UP000702544"/>
    </source>
</evidence>
<dbReference type="Gene3D" id="1.10.10.60">
    <property type="entry name" value="Homeodomain-like"/>
    <property type="match status" value="1"/>
</dbReference>
<dbReference type="InterPro" id="IPR025943">
    <property type="entry name" value="Sigma_54_int_dom_ATP-bd_2"/>
</dbReference>
<evidence type="ECO:0000256" key="7">
    <source>
        <dbReference type="ARBA" id="ARBA00023015"/>
    </source>
</evidence>
<organism evidence="14 15">
    <name type="scientific">Candidatus Kutchimonas denitrificans</name>
    <dbReference type="NCBI Taxonomy" id="3056748"/>
    <lineage>
        <taxon>Bacteria</taxon>
        <taxon>Pseudomonadati</taxon>
        <taxon>Gemmatimonadota</taxon>
        <taxon>Gemmatimonadia</taxon>
        <taxon>Candidatus Palauibacterales</taxon>
        <taxon>Candidatus Palauibacteraceae</taxon>
        <taxon>Candidatus Kutchimonas</taxon>
    </lineage>
</organism>
<evidence type="ECO:0000256" key="2">
    <source>
        <dbReference type="ARBA" id="ARBA00022490"/>
    </source>
</evidence>
<keyword evidence="10" id="KW-0804">Transcription</keyword>
<dbReference type="GO" id="GO:0000160">
    <property type="term" value="P:phosphorelay signal transduction system"/>
    <property type="evidence" value="ECO:0007669"/>
    <property type="project" value="UniProtKB-KW"/>
</dbReference>
<dbReference type="GO" id="GO:0043565">
    <property type="term" value="F:sequence-specific DNA binding"/>
    <property type="evidence" value="ECO:0007669"/>
    <property type="project" value="InterPro"/>
</dbReference>
<dbReference type="SMART" id="SM00448">
    <property type="entry name" value="REC"/>
    <property type="match status" value="1"/>
</dbReference>
<dbReference type="Pfam" id="PF00072">
    <property type="entry name" value="Response_reg"/>
    <property type="match status" value="1"/>
</dbReference>
<keyword evidence="5" id="KW-0067">ATP-binding</keyword>
<dbReference type="GO" id="GO:0006355">
    <property type="term" value="P:regulation of DNA-templated transcription"/>
    <property type="evidence" value="ECO:0007669"/>
    <property type="project" value="InterPro"/>
</dbReference>
<dbReference type="InterPro" id="IPR027417">
    <property type="entry name" value="P-loop_NTPase"/>
</dbReference>
<keyword evidence="6" id="KW-0902">Two-component regulatory system</keyword>